<dbReference type="PANTHER" id="PTHR15904">
    <property type="entry name" value="FAM13"/>
    <property type="match status" value="1"/>
</dbReference>
<dbReference type="Pfam" id="PF26116">
    <property type="entry name" value="FAM13A"/>
    <property type="match status" value="1"/>
</dbReference>
<comment type="similarity">
    <text evidence="1">Belongs to the FAM13 family.</text>
</comment>
<dbReference type="AlphaFoldDB" id="A0A8D0DFY9"/>
<dbReference type="GeneTree" id="ENSGT00950000183033"/>
<feature type="domain" description="FAM13A-like" evidence="2">
    <location>
        <begin position="107"/>
        <end position="173"/>
    </location>
</feature>
<accession>A0A8D0DFY9</accession>
<reference evidence="3" key="1">
    <citation type="submission" date="2025-08" db="UniProtKB">
        <authorList>
            <consortium name="Ensembl"/>
        </authorList>
    </citation>
    <scope>IDENTIFICATION</scope>
</reference>
<dbReference type="Proteomes" id="UP000694421">
    <property type="component" value="Unplaced"/>
</dbReference>
<dbReference type="InterPro" id="IPR039102">
    <property type="entry name" value="FAM13"/>
</dbReference>
<dbReference type="Ensembl" id="ENSSMRT00000001353.1">
    <property type="protein sequence ID" value="ENSSMRP00000001118.1"/>
    <property type="gene ID" value="ENSSMRG00000000980.1"/>
</dbReference>
<evidence type="ECO:0000259" key="2">
    <source>
        <dbReference type="Pfam" id="PF26116"/>
    </source>
</evidence>
<reference evidence="3" key="2">
    <citation type="submission" date="2025-09" db="UniProtKB">
        <authorList>
            <consortium name="Ensembl"/>
        </authorList>
    </citation>
    <scope>IDENTIFICATION</scope>
</reference>
<evidence type="ECO:0000313" key="3">
    <source>
        <dbReference type="Ensembl" id="ENSSMRP00000001118.1"/>
    </source>
</evidence>
<dbReference type="InterPro" id="IPR059029">
    <property type="entry name" value="FAM13A_dom"/>
</dbReference>
<protein>
    <recommendedName>
        <fullName evidence="2">FAM13A-like domain-containing protein</fullName>
    </recommendedName>
</protein>
<name>A0A8D0DFY9_SALMN</name>
<organism evidence="3 4">
    <name type="scientific">Salvator merianae</name>
    <name type="common">Argentine black and white tegu</name>
    <name type="synonym">Tupinambis merianae</name>
    <dbReference type="NCBI Taxonomy" id="96440"/>
    <lineage>
        <taxon>Eukaryota</taxon>
        <taxon>Metazoa</taxon>
        <taxon>Chordata</taxon>
        <taxon>Craniata</taxon>
        <taxon>Vertebrata</taxon>
        <taxon>Euteleostomi</taxon>
        <taxon>Lepidosauria</taxon>
        <taxon>Squamata</taxon>
        <taxon>Bifurcata</taxon>
        <taxon>Unidentata</taxon>
        <taxon>Episquamata</taxon>
        <taxon>Laterata</taxon>
        <taxon>Teiioidea</taxon>
        <taxon>Teiidae</taxon>
        <taxon>Salvator</taxon>
    </lineage>
</organism>
<sequence>SNRHVEAAYDSKIHEWLWLLLALRAGVCNPQKPSCTLAISSSLSNKQPIFEDETAFFFKEIKVEEDGSEEDNNVKLDFTVTIKSDLNDRISSQSSQDMGLTNLHAASMPELVEQLQEVREEKKRIRKTGLKDFEDNFFQQNGRNVQKKDRAPTAEEYNEYKQVKAELRLLEVLCFMQ</sequence>
<proteinExistence type="inferred from homology"/>
<dbReference type="OMA" id="NGRNDHV"/>
<dbReference type="PANTHER" id="PTHR15904:SF18">
    <property type="entry name" value="PROTEIN FAM13A"/>
    <property type="match status" value="1"/>
</dbReference>
<evidence type="ECO:0000313" key="4">
    <source>
        <dbReference type="Proteomes" id="UP000694421"/>
    </source>
</evidence>
<evidence type="ECO:0000256" key="1">
    <source>
        <dbReference type="ARBA" id="ARBA00007549"/>
    </source>
</evidence>
<keyword evidence="4" id="KW-1185">Reference proteome</keyword>